<dbReference type="InterPro" id="IPR023485">
    <property type="entry name" value="Ptyr_pPase"/>
</dbReference>
<dbReference type="AlphaFoldDB" id="A0A1L7D009"/>
<evidence type="ECO:0000313" key="2">
    <source>
        <dbReference type="EMBL" id="APT91331.1"/>
    </source>
</evidence>
<dbReference type="KEGG" id="csph:CSPHI_10350"/>
<dbReference type="SUPFAM" id="SSF52788">
    <property type="entry name" value="Phosphotyrosine protein phosphatases I"/>
    <property type="match status" value="1"/>
</dbReference>
<proteinExistence type="predicted"/>
<reference evidence="2 3" key="1">
    <citation type="submission" date="2014-08" db="EMBL/GenBank/DDBJ databases">
        <title>Complete genome sequence of Corynebacterium sphenisci CECT 5990(T) (=DSM 44792(T)), isolated from healthy wild penguins.</title>
        <authorList>
            <person name="Ruckert C."/>
            <person name="Albersmeier A."/>
            <person name="Winkler A."/>
            <person name="Kalinowski J."/>
        </authorList>
    </citation>
    <scope>NUCLEOTIDE SEQUENCE [LARGE SCALE GENOMIC DNA]</scope>
    <source>
        <strain evidence="2 3">DSM 44792</strain>
    </source>
</reference>
<keyword evidence="3" id="KW-1185">Reference proteome</keyword>
<organism evidence="2 3">
    <name type="scientific">Corynebacterium sphenisci DSM 44792</name>
    <dbReference type="NCBI Taxonomy" id="1437874"/>
    <lineage>
        <taxon>Bacteria</taxon>
        <taxon>Bacillati</taxon>
        <taxon>Actinomycetota</taxon>
        <taxon>Actinomycetes</taxon>
        <taxon>Mycobacteriales</taxon>
        <taxon>Corynebacteriaceae</taxon>
        <taxon>Corynebacterium</taxon>
    </lineage>
</organism>
<dbReference type="InterPro" id="IPR036196">
    <property type="entry name" value="Ptyr_pPase_sf"/>
</dbReference>
<evidence type="ECO:0000313" key="3">
    <source>
        <dbReference type="Proteomes" id="UP000185469"/>
    </source>
</evidence>
<name>A0A1L7D009_9CORY</name>
<dbReference type="STRING" id="1437874.CSPHI_10350"/>
<gene>
    <name evidence="2" type="ORF">CSPHI_10350</name>
</gene>
<dbReference type="EMBL" id="CP009248">
    <property type="protein sequence ID" value="APT91331.1"/>
    <property type="molecule type" value="Genomic_DNA"/>
</dbReference>
<accession>A0A1L7D009</accession>
<dbReference type="Proteomes" id="UP000185469">
    <property type="component" value="Chromosome"/>
</dbReference>
<dbReference type="Pfam" id="PF01451">
    <property type="entry name" value="LMWPc"/>
    <property type="match status" value="1"/>
</dbReference>
<evidence type="ECO:0000259" key="1">
    <source>
        <dbReference type="SMART" id="SM00226"/>
    </source>
</evidence>
<dbReference type="SMART" id="SM00226">
    <property type="entry name" value="LMWPc"/>
    <property type="match status" value="1"/>
</dbReference>
<protein>
    <recommendedName>
        <fullName evidence="1">Phosphotyrosine protein phosphatase I domain-containing protein</fullName>
    </recommendedName>
</protein>
<dbReference type="Gene3D" id="3.40.50.2300">
    <property type="match status" value="1"/>
</dbReference>
<feature type="domain" description="Phosphotyrosine protein phosphatase I" evidence="1">
    <location>
        <begin position="6"/>
        <end position="136"/>
    </location>
</feature>
<sequence>MLGGVPRILFVGVANMSASRIAEGLLRLADPRARVGSAGVSVAPGARGMDEDARRALAEIGARCDGDPRQLTASLADRHDEVIVLGDVDVGRHIAPDCAIRRWVLEDPAGRGVTGLARHRLLRAMLGERIRAELVTGATRPD</sequence>